<reference evidence="1" key="1">
    <citation type="submission" date="2014-11" db="EMBL/GenBank/DDBJ databases">
        <authorList>
            <person name="Amaro Gonzalez C."/>
        </authorList>
    </citation>
    <scope>NUCLEOTIDE SEQUENCE</scope>
</reference>
<name>A0A0E9PNG8_ANGAN</name>
<reference evidence="1" key="2">
    <citation type="journal article" date="2015" name="Fish Shellfish Immunol.">
        <title>Early steps in the European eel (Anguilla anguilla)-Vibrio vulnificus interaction in the gills: Role of the RtxA13 toxin.</title>
        <authorList>
            <person name="Callol A."/>
            <person name="Pajuelo D."/>
            <person name="Ebbesson L."/>
            <person name="Teles M."/>
            <person name="MacKenzie S."/>
            <person name="Amaro C."/>
        </authorList>
    </citation>
    <scope>NUCLEOTIDE SEQUENCE</scope>
</reference>
<evidence type="ECO:0000313" key="1">
    <source>
        <dbReference type="EMBL" id="JAH05635.1"/>
    </source>
</evidence>
<protein>
    <submittedName>
        <fullName evidence="1">Uncharacterized protein</fullName>
    </submittedName>
</protein>
<dbReference type="AlphaFoldDB" id="A0A0E9PNG8"/>
<dbReference type="EMBL" id="GBXM01102942">
    <property type="protein sequence ID" value="JAH05635.1"/>
    <property type="molecule type" value="Transcribed_RNA"/>
</dbReference>
<proteinExistence type="predicted"/>
<accession>A0A0E9PNG8</accession>
<sequence>MSVRCDKGWTPPTVHPSLPLTCHSLVCVPVVRLDLFHLHLFLPFCLRAPLLSQPLSLAHSLQQKHGSLSVL</sequence>
<organism evidence="1">
    <name type="scientific">Anguilla anguilla</name>
    <name type="common">European freshwater eel</name>
    <name type="synonym">Muraena anguilla</name>
    <dbReference type="NCBI Taxonomy" id="7936"/>
    <lineage>
        <taxon>Eukaryota</taxon>
        <taxon>Metazoa</taxon>
        <taxon>Chordata</taxon>
        <taxon>Craniata</taxon>
        <taxon>Vertebrata</taxon>
        <taxon>Euteleostomi</taxon>
        <taxon>Actinopterygii</taxon>
        <taxon>Neopterygii</taxon>
        <taxon>Teleostei</taxon>
        <taxon>Anguilliformes</taxon>
        <taxon>Anguillidae</taxon>
        <taxon>Anguilla</taxon>
    </lineage>
</organism>